<evidence type="ECO:0000256" key="11">
    <source>
        <dbReference type="ARBA" id="ARBA00033335"/>
    </source>
</evidence>
<keyword evidence="7" id="KW-0378">Hydrolase</keyword>
<comment type="caution">
    <text evidence="16">The sequence shown here is derived from an EMBL/GenBank/DDBJ whole genome shotgun (WGS) entry which is preliminary data.</text>
</comment>
<dbReference type="Pfam" id="PF07983">
    <property type="entry name" value="X8"/>
    <property type="match status" value="1"/>
</dbReference>
<keyword evidence="17" id="KW-1185">Reference proteome</keyword>
<dbReference type="FunFam" id="3.20.20.80:FF:000002">
    <property type="entry name" value="Glucan endo-1,3-beta-glucosidase 3"/>
    <property type="match status" value="1"/>
</dbReference>
<dbReference type="FunFam" id="1.20.58.1040:FF:000003">
    <property type="entry name" value="glucan endo-1,3-beta-glucosidase 7"/>
    <property type="match status" value="1"/>
</dbReference>
<reference evidence="16" key="1">
    <citation type="submission" date="2023-07" db="EMBL/GenBank/DDBJ databases">
        <title>draft genome sequence of fig (Ficus carica).</title>
        <authorList>
            <person name="Takahashi T."/>
            <person name="Nishimura K."/>
        </authorList>
    </citation>
    <scope>NUCLEOTIDE SEQUENCE</scope>
</reference>
<evidence type="ECO:0000256" key="1">
    <source>
        <dbReference type="ARBA" id="ARBA00000382"/>
    </source>
</evidence>
<evidence type="ECO:0000256" key="13">
    <source>
        <dbReference type="RuleBase" id="RU004335"/>
    </source>
</evidence>
<dbReference type="SMART" id="SM00768">
    <property type="entry name" value="X8"/>
    <property type="match status" value="1"/>
</dbReference>
<gene>
    <name evidence="16" type="ORF">TIFTF001_026312</name>
</gene>
<keyword evidence="9" id="KW-1015">Disulfide bond</keyword>
<evidence type="ECO:0000256" key="10">
    <source>
        <dbReference type="ARBA" id="ARBA00023295"/>
    </source>
</evidence>
<dbReference type="InterPro" id="IPR044965">
    <property type="entry name" value="Glyco_hydro_17_plant"/>
</dbReference>
<dbReference type="GO" id="GO:0098552">
    <property type="term" value="C:side of membrane"/>
    <property type="evidence" value="ECO:0007669"/>
    <property type="project" value="UniProtKB-KW"/>
</dbReference>
<dbReference type="EMBL" id="BTGU01000069">
    <property type="protein sequence ID" value="GMN57202.1"/>
    <property type="molecule type" value="Genomic_DNA"/>
</dbReference>
<keyword evidence="6 14" id="KW-0732">Signal</keyword>
<evidence type="ECO:0000256" key="6">
    <source>
        <dbReference type="ARBA" id="ARBA00022729"/>
    </source>
</evidence>
<feature type="domain" description="X8" evidence="15">
    <location>
        <begin position="353"/>
        <end position="437"/>
    </location>
</feature>
<dbReference type="Gene3D" id="1.20.58.1040">
    <property type="match status" value="1"/>
</dbReference>
<sequence>MSTTTTVLLSLVVLHHLCAAANAIGVNYGTLGNNLPPPAQVANFLKTQTTVDRVKIFDANPDILQAFAGSGIAVTVTVGNGEIVGLTDLKAARRWVSAHIKPFHPRTRINYIAVGNEVIHWGDKVLVANLVPAMRSLYHALLQEGIRDIKVTSPHSLGILSRSEPPSLARFRRGYDRAIFTPMLKFLSETNAPFMVNPYPYFGYSPQIANYALFKPNQGVRDSNTGITYTNMFDATLDAVHSAAKSVGYGDVDIVIGETGWASACEYPACSVENARDYNANLIRHVNSGKGTPLMPNRRFETYLFSLFNENLKPGPTAERNWGLFQPDFTPVYDVGILRNGVRPNPGGGGGKKWCVPKSDASVQALQANIDYVCSSGVDCRPIQAGGPCFEPNDIRAHASFVMNSFYQTKGRNDYNCDFAKTGVITFTNPSHGTCTYLS</sequence>
<dbReference type="Pfam" id="PF00332">
    <property type="entry name" value="Glyco_hydro_17"/>
    <property type="match status" value="1"/>
</dbReference>
<evidence type="ECO:0000256" key="4">
    <source>
        <dbReference type="ARBA" id="ARBA00012780"/>
    </source>
</evidence>
<evidence type="ECO:0000256" key="2">
    <source>
        <dbReference type="ARBA" id="ARBA00004609"/>
    </source>
</evidence>
<feature type="chain" id="PRO_5041661120" description="glucan endo-1,3-beta-D-glucosidase" evidence="14">
    <location>
        <begin position="24"/>
        <end position="439"/>
    </location>
</feature>
<evidence type="ECO:0000259" key="15">
    <source>
        <dbReference type="SMART" id="SM00768"/>
    </source>
</evidence>
<evidence type="ECO:0000313" key="16">
    <source>
        <dbReference type="EMBL" id="GMN57202.1"/>
    </source>
</evidence>
<evidence type="ECO:0000256" key="14">
    <source>
        <dbReference type="SAM" id="SignalP"/>
    </source>
</evidence>
<dbReference type="InterPro" id="IPR017853">
    <property type="entry name" value="GH"/>
</dbReference>
<dbReference type="SUPFAM" id="SSF51445">
    <property type="entry name" value="(Trans)glycosidases"/>
    <property type="match status" value="1"/>
</dbReference>
<dbReference type="Gene3D" id="3.20.20.80">
    <property type="entry name" value="Glycosidases"/>
    <property type="match status" value="1"/>
</dbReference>
<dbReference type="GO" id="GO:0005886">
    <property type="term" value="C:plasma membrane"/>
    <property type="evidence" value="ECO:0007669"/>
    <property type="project" value="UniProtKB-SubCell"/>
</dbReference>
<organism evidence="16 17">
    <name type="scientific">Ficus carica</name>
    <name type="common">Common fig</name>
    <dbReference type="NCBI Taxonomy" id="3494"/>
    <lineage>
        <taxon>Eukaryota</taxon>
        <taxon>Viridiplantae</taxon>
        <taxon>Streptophyta</taxon>
        <taxon>Embryophyta</taxon>
        <taxon>Tracheophyta</taxon>
        <taxon>Spermatophyta</taxon>
        <taxon>Magnoliopsida</taxon>
        <taxon>eudicotyledons</taxon>
        <taxon>Gunneridae</taxon>
        <taxon>Pentapetalae</taxon>
        <taxon>rosids</taxon>
        <taxon>fabids</taxon>
        <taxon>Rosales</taxon>
        <taxon>Moraceae</taxon>
        <taxon>Ficeae</taxon>
        <taxon>Ficus</taxon>
    </lineage>
</organism>
<dbReference type="InterPro" id="IPR000490">
    <property type="entry name" value="Glyco_hydro_17"/>
</dbReference>
<dbReference type="AlphaFoldDB" id="A0AA88IYH6"/>
<dbReference type="GO" id="GO:0042973">
    <property type="term" value="F:glucan endo-1,3-beta-D-glucosidase activity"/>
    <property type="evidence" value="ECO:0007669"/>
    <property type="project" value="UniProtKB-EC"/>
</dbReference>
<evidence type="ECO:0000256" key="3">
    <source>
        <dbReference type="ARBA" id="ARBA00008773"/>
    </source>
</evidence>
<comment type="catalytic activity">
    <reaction evidence="1">
        <text>Hydrolysis of (1-&gt;3)-beta-D-glucosidic linkages in (1-&gt;3)-beta-D-glucans.</text>
        <dbReference type="EC" id="3.2.1.39"/>
    </reaction>
</comment>
<keyword evidence="8" id="KW-0611">Plant defense</keyword>
<dbReference type="InterPro" id="IPR012946">
    <property type="entry name" value="X8"/>
</dbReference>
<keyword evidence="5" id="KW-0336">GPI-anchor</keyword>
<dbReference type="Proteomes" id="UP001187192">
    <property type="component" value="Unassembled WGS sequence"/>
</dbReference>
<evidence type="ECO:0000256" key="7">
    <source>
        <dbReference type="ARBA" id="ARBA00022801"/>
    </source>
</evidence>
<comment type="similarity">
    <text evidence="3 13">Belongs to the glycosyl hydrolase 17 family.</text>
</comment>
<feature type="signal peptide" evidence="14">
    <location>
        <begin position="1"/>
        <end position="23"/>
    </location>
</feature>
<evidence type="ECO:0000313" key="17">
    <source>
        <dbReference type="Proteomes" id="UP001187192"/>
    </source>
</evidence>
<evidence type="ECO:0000256" key="8">
    <source>
        <dbReference type="ARBA" id="ARBA00022821"/>
    </source>
</evidence>
<protein>
    <recommendedName>
        <fullName evidence="4">glucan endo-1,3-beta-D-glucosidase</fullName>
        <ecNumber evidence="4">3.2.1.39</ecNumber>
    </recommendedName>
    <alternativeName>
        <fullName evidence="11">(1-&gt;3)-beta-glucan endohydrolase</fullName>
    </alternativeName>
    <alternativeName>
        <fullName evidence="12">Beta-1,3-endoglucanase</fullName>
    </alternativeName>
</protein>
<accession>A0AA88IYH6</accession>
<evidence type="ECO:0000256" key="9">
    <source>
        <dbReference type="ARBA" id="ARBA00023157"/>
    </source>
</evidence>
<keyword evidence="5" id="KW-0325">Glycoprotein</keyword>
<keyword evidence="5" id="KW-0472">Membrane</keyword>
<keyword evidence="10" id="KW-0326">Glycosidase</keyword>
<dbReference type="EC" id="3.2.1.39" evidence="4"/>
<dbReference type="GO" id="GO:0006952">
    <property type="term" value="P:defense response"/>
    <property type="evidence" value="ECO:0007669"/>
    <property type="project" value="UniProtKB-KW"/>
</dbReference>
<evidence type="ECO:0000256" key="5">
    <source>
        <dbReference type="ARBA" id="ARBA00022622"/>
    </source>
</evidence>
<keyword evidence="5" id="KW-0449">Lipoprotein</keyword>
<proteinExistence type="inferred from homology"/>
<dbReference type="PANTHER" id="PTHR32227">
    <property type="entry name" value="GLUCAN ENDO-1,3-BETA-GLUCOSIDASE BG1-RELATED-RELATED"/>
    <property type="match status" value="1"/>
</dbReference>
<evidence type="ECO:0000256" key="12">
    <source>
        <dbReference type="ARBA" id="ARBA00033417"/>
    </source>
</evidence>
<dbReference type="GO" id="GO:0005975">
    <property type="term" value="P:carbohydrate metabolic process"/>
    <property type="evidence" value="ECO:0007669"/>
    <property type="project" value="InterPro"/>
</dbReference>
<comment type="subcellular location">
    <subcellularLocation>
        <location evidence="2">Cell membrane</location>
        <topology evidence="2">Lipid-anchor</topology>
        <topology evidence="2">GPI-anchor</topology>
    </subcellularLocation>
</comment>
<name>A0AA88IYH6_FICCA</name>